<dbReference type="AlphaFoldDB" id="A0A1T2KYH5"/>
<proteinExistence type="predicted"/>
<keyword evidence="2" id="KW-1185">Reference proteome</keyword>
<gene>
    <name evidence="1" type="ORF">BOW51_00365</name>
</gene>
<evidence type="ECO:0000313" key="2">
    <source>
        <dbReference type="Proteomes" id="UP000190896"/>
    </source>
</evidence>
<protein>
    <submittedName>
        <fullName evidence="1">Uncharacterized protein</fullName>
    </submittedName>
</protein>
<evidence type="ECO:0000313" key="1">
    <source>
        <dbReference type="EMBL" id="OOZ37895.1"/>
    </source>
</evidence>
<organism evidence="1 2">
    <name type="scientific">Solemya velesiana gill symbiont</name>
    <dbReference type="NCBI Taxonomy" id="1918948"/>
    <lineage>
        <taxon>Bacteria</taxon>
        <taxon>Pseudomonadati</taxon>
        <taxon>Pseudomonadota</taxon>
        <taxon>Gammaproteobacteria</taxon>
        <taxon>sulfur-oxidizing symbionts</taxon>
    </lineage>
</organism>
<accession>A0A1T2KYH5</accession>
<reference evidence="1 2" key="1">
    <citation type="submission" date="2016-11" db="EMBL/GenBank/DDBJ databases">
        <title>Mixed transmission modes and dynamic genome evolution in an obligate animal-bacterial symbiosis.</title>
        <authorList>
            <person name="Russell S.L."/>
            <person name="Corbett-Detig R.B."/>
            <person name="Cavanaugh C.M."/>
        </authorList>
    </citation>
    <scope>NUCLEOTIDE SEQUENCE [LARGE SCALE GENOMIC DNA]</scope>
    <source>
        <strain evidence="1">Se-Cadez</strain>
    </source>
</reference>
<sequence length="112" mass="12663">MNERRSFIGKQIGEFASHTPKGLGKDKTASMDWTGLWYDFSSLVETIQQSLALPDQHEQLTQQAAWLACRLNTLARYQEQLAKAKSCPLPSTTPWAYQPLFNTQVPASFTRS</sequence>
<dbReference type="EMBL" id="MPRJ01000001">
    <property type="protein sequence ID" value="OOZ37895.1"/>
    <property type="molecule type" value="Genomic_DNA"/>
</dbReference>
<name>A0A1T2KYH5_9GAMM</name>
<dbReference type="Proteomes" id="UP000190896">
    <property type="component" value="Unassembled WGS sequence"/>
</dbReference>
<comment type="caution">
    <text evidence="1">The sequence shown here is derived from an EMBL/GenBank/DDBJ whole genome shotgun (WGS) entry which is preliminary data.</text>
</comment>